<comment type="caution">
    <text evidence="2">The sequence shown here is derived from an EMBL/GenBank/DDBJ whole genome shotgun (WGS) entry which is preliminary data.</text>
</comment>
<sequence>MRLLPLNREDGGALYSHHRLRPKQWSREMSSKTDSPPSYEDALQHPKSNNYPFQTQHGAPLPRPPSYSSSPGACLSPPSYWSQGGVYPQAGMCPGPGFSSSVMPIPTLSAGLPASSPGEMDDFFSNQWESTSIRHAFIRKCCVLFRVLHSHLLQRAKEAFSIECGAVGSIYHCLIFYGWISFKLLSNQSSDYRHGNNSNSVHSCDSLLLPDEGGLHLLWGSSLHCSCFAHDHRNCYSHRALL</sequence>
<dbReference type="Proteomes" id="UP001469553">
    <property type="component" value="Unassembled WGS sequence"/>
</dbReference>
<gene>
    <name evidence="2" type="ORF">AMECASPLE_026331</name>
</gene>
<evidence type="ECO:0000256" key="1">
    <source>
        <dbReference type="SAM" id="MobiDB-lite"/>
    </source>
</evidence>
<organism evidence="2 3">
    <name type="scientific">Ameca splendens</name>
    <dbReference type="NCBI Taxonomy" id="208324"/>
    <lineage>
        <taxon>Eukaryota</taxon>
        <taxon>Metazoa</taxon>
        <taxon>Chordata</taxon>
        <taxon>Craniata</taxon>
        <taxon>Vertebrata</taxon>
        <taxon>Euteleostomi</taxon>
        <taxon>Actinopterygii</taxon>
        <taxon>Neopterygii</taxon>
        <taxon>Teleostei</taxon>
        <taxon>Neoteleostei</taxon>
        <taxon>Acanthomorphata</taxon>
        <taxon>Ovalentaria</taxon>
        <taxon>Atherinomorphae</taxon>
        <taxon>Cyprinodontiformes</taxon>
        <taxon>Goodeidae</taxon>
        <taxon>Ameca</taxon>
    </lineage>
</organism>
<name>A0ABV0YT19_9TELE</name>
<reference evidence="2 3" key="1">
    <citation type="submission" date="2021-06" db="EMBL/GenBank/DDBJ databases">
        <authorList>
            <person name="Palmer J.M."/>
        </authorList>
    </citation>
    <scope>NUCLEOTIDE SEQUENCE [LARGE SCALE GENOMIC DNA]</scope>
    <source>
        <strain evidence="2 3">AS_MEX2019</strain>
        <tissue evidence="2">Muscle</tissue>
    </source>
</reference>
<protein>
    <submittedName>
        <fullName evidence="2">Uncharacterized protein</fullName>
    </submittedName>
</protein>
<dbReference type="EMBL" id="JAHRIP010040297">
    <property type="protein sequence ID" value="MEQ2296596.1"/>
    <property type="molecule type" value="Genomic_DNA"/>
</dbReference>
<keyword evidence="3" id="KW-1185">Reference proteome</keyword>
<feature type="region of interest" description="Disordered" evidence="1">
    <location>
        <begin position="1"/>
        <end position="70"/>
    </location>
</feature>
<evidence type="ECO:0000313" key="3">
    <source>
        <dbReference type="Proteomes" id="UP001469553"/>
    </source>
</evidence>
<accession>A0ABV0YT19</accession>
<feature type="compositionally biased region" description="Polar residues" evidence="1">
    <location>
        <begin position="46"/>
        <end position="57"/>
    </location>
</feature>
<evidence type="ECO:0000313" key="2">
    <source>
        <dbReference type="EMBL" id="MEQ2296596.1"/>
    </source>
</evidence>
<proteinExistence type="predicted"/>